<dbReference type="CDD" id="cd00042">
    <property type="entry name" value="CY"/>
    <property type="match status" value="1"/>
</dbReference>
<dbReference type="InterPro" id="IPR000010">
    <property type="entry name" value="Cystatin_dom"/>
</dbReference>
<protein>
    <submittedName>
        <fullName evidence="4">Cystatin domain-containing protein</fullName>
    </submittedName>
</protein>
<dbReference type="AlphaFoldDB" id="A0A7E4W560"/>
<keyword evidence="3" id="KW-1185">Reference proteome</keyword>
<proteinExistence type="predicted"/>
<sequence length="130" mass="14101">MSKSFVVLMTLLGMISAGLNFGPGPAVFFVDVPVSDPEVQNLVIEGTKQFNNQINSAYLYVAKTILKAEKQEPIGVAYRIEVLFAKTSCFKGQKARIDCQYVDGSTLPKARIETIGDSKNLVSLTVTPIG</sequence>
<name>A0A7E4W560_PANRE</name>
<dbReference type="SUPFAM" id="SSF54403">
    <property type="entry name" value="Cystatin/monellin"/>
    <property type="match status" value="1"/>
</dbReference>
<dbReference type="Pfam" id="PF00031">
    <property type="entry name" value="Cystatin"/>
    <property type="match status" value="1"/>
</dbReference>
<dbReference type="Proteomes" id="UP000492821">
    <property type="component" value="Unassembled WGS sequence"/>
</dbReference>
<dbReference type="WBParaSite" id="Pan_g668.t1">
    <property type="protein sequence ID" value="Pan_g668.t1"/>
    <property type="gene ID" value="Pan_g668"/>
</dbReference>
<keyword evidence="1" id="KW-0732">Signal</keyword>
<organism evidence="3 4">
    <name type="scientific">Panagrellus redivivus</name>
    <name type="common">Microworm</name>
    <dbReference type="NCBI Taxonomy" id="6233"/>
    <lineage>
        <taxon>Eukaryota</taxon>
        <taxon>Metazoa</taxon>
        <taxon>Ecdysozoa</taxon>
        <taxon>Nematoda</taxon>
        <taxon>Chromadorea</taxon>
        <taxon>Rhabditida</taxon>
        <taxon>Tylenchina</taxon>
        <taxon>Panagrolaimomorpha</taxon>
        <taxon>Panagrolaimoidea</taxon>
        <taxon>Panagrolaimidae</taxon>
        <taxon>Panagrellus</taxon>
    </lineage>
</organism>
<evidence type="ECO:0000313" key="3">
    <source>
        <dbReference type="Proteomes" id="UP000492821"/>
    </source>
</evidence>
<feature type="domain" description="Cystatin" evidence="2">
    <location>
        <begin position="31"/>
        <end position="103"/>
    </location>
</feature>
<feature type="chain" id="PRO_5028806978" evidence="1">
    <location>
        <begin position="18"/>
        <end position="130"/>
    </location>
</feature>
<accession>A0A7E4W560</accession>
<evidence type="ECO:0000256" key="1">
    <source>
        <dbReference type="SAM" id="SignalP"/>
    </source>
</evidence>
<evidence type="ECO:0000313" key="4">
    <source>
        <dbReference type="WBParaSite" id="Pan_g668.t1"/>
    </source>
</evidence>
<dbReference type="GO" id="GO:0004869">
    <property type="term" value="F:cysteine-type endopeptidase inhibitor activity"/>
    <property type="evidence" value="ECO:0007669"/>
    <property type="project" value="InterPro"/>
</dbReference>
<dbReference type="Gene3D" id="3.10.450.10">
    <property type="match status" value="1"/>
</dbReference>
<reference evidence="3" key="1">
    <citation type="journal article" date="2013" name="Genetics">
        <title>The draft genome and transcriptome of Panagrellus redivivus are shaped by the harsh demands of a free-living lifestyle.</title>
        <authorList>
            <person name="Srinivasan J."/>
            <person name="Dillman A.R."/>
            <person name="Macchietto M.G."/>
            <person name="Heikkinen L."/>
            <person name="Lakso M."/>
            <person name="Fracchia K.M."/>
            <person name="Antoshechkin I."/>
            <person name="Mortazavi A."/>
            <person name="Wong G."/>
            <person name="Sternberg P.W."/>
        </authorList>
    </citation>
    <scope>NUCLEOTIDE SEQUENCE [LARGE SCALE GENOMIC DNA]</scope>
    <source>
        <strain evidence="3">MT8872</strain>
    </source>
</reference>
<evidence type="ECO:0000259" key="2">
    <source>
        <dbReference type="Pfam" id="PF00031"/>
    </source>
</evidence>
<reference evidence="4" key="2">
    <citation type="submission" date="2020-10" db="UniProtKB">
        <authorList>
            <consortium name="WormBaseParasite"/>
        </authorList>
    </citation>
    <scope>IDENTIFICATION</scope>
</reference>
<feature type="signal peptide" evidence="1">
    <location>
        <begin position="1"/>
        <end position="17"/>
    </location>
</feature>
<dbReference type="InterPro" id="IPR046350">
    <property type="entry name" value="Cystatin_sf"/>
</dbReference>